<dbReference type="EMBL" id="FNBN01000002">
    <property type="protein sequence ID" value="SDF79988.1"/>
    <property type="molecule type" value="Genomic_DNA"/>
</dbReference>
<dbReference type="OrthoDB" id="8445243at2"/>
<evidence type="ECO:0000256" key="1">
    <source>
        <dbReference type="SAM" id="SignalP"/>
    </source>
</evidence>
<protein>
    <submittedName>
        <fullName evidence="2">Putative lumazine-binding</fullName>
    </submittedName>
</protein>
<proteinExistence type="predicted"/>
<accession>A0A1G7P0Z2</accession>
<dbReference type="SUPFAM" id="SSF54427">
    <property type="entry name" value="NTF2-like"/>
    <property type="match status" value="1"/>
</dbReference>
<reference evidence="2 3" key="1">
    <citation type="submission" date="2016-10" db="EMBL/GenBank/DDBJ databases">
        <authorList>
            <person name="de Groot N.N."/>
        </authorList>
    </citation>
    <scope>NUCLEOTIDE SEQUENCE [LARGE SCALE GENOMIC DNA]</scope>
    <source>
        <strain evidence="2 3">DSM 527</strain>
    </source>
</reference>
<dbReference type="Gene3D" id="3.10.450.50">
    <property type="match status" value="1"/>
</dbReference>
<evidence type="ECO:0000313" key="2">
    <source>
        <dbReference type="EMBL" id="SDF79988.1"/>
    </source>
</evidence>
<dbReference type="Pfam" id="PF12893">
    <property type="entry name" value="Lumazine_bd_2"/>
    <property type="match status" value="1"/>
</dbReference>
<feature type="signal peptide" evidence="1">
    <location>
        <begin position="1"/>
        <end position="19"/>
    </location>
</feature>
<organism evidence="2 3">
    <name type="scientific">Chitinophaga filiformis</name>
    <name type="common">Myxococcus filiformis</name>
    <name type="synonym">Flexibacter filiformis</name>
    <dbReference type="NCBI Taxonomy" id="104663"/>
    <lineage>
        <taxon>Bacteria</taxon>
        <taxon>Pseudomonadati</taxon>
        <taxon>Bacteroidota</taxon>
        <taxon>Chitinophagia</taxon>
        <taxon>Chitinophagales</taxon>
        <taxon>Chitinophagaceae</taxon>
        <taxon>Chitinophaga</taxon>
    </lineage>
</organism>
<name>A0A1G7P0Z2_CHIFI</name>
<sequence>MKKLLSILAFMACIPLAIKAQKANHMDTQKADVAAISEILESYYFKGIYEGNLDLLKPVYHPGTLLFGDVKGQPYAKTLEQYLDGVAHRQSPKDSGKPFKGDIISVKVVNSIAIAEVKVKMYDFNYHEFLSFHKIDGKWLIVNKMISDVQK</sequence>
<evidence type="ECO:0000313" key="3">
    <source>
        <dbReference type="Proteomes" id="UP000199045"/>
    </source>
</evidence>
<dbReference type="Proteomes" id="UP000199045">
    <property type="component" value="Unassembled WGS sequence"/>
</dbReference>
<dbReference type="AlphaFoldDB" id="A0A1G7P0Z2"/>
<dbReference type="STRING" id="104663.SAMN04488121_1021024"/>
<feature type="chain" id="PRO_5011563099" evidence="1">
    <location>
        <begin position="20"/>
        <end position="151"/>
    </location>
</feature>
<gene>
    <name evidence="2" type="ORF">SAMN04488121_1021024</name>
</gene>
<dbReference type="RefSeq" id="WP_089831848.1">
    <property type="nucleotide sequence ID" value="NZ_FNBN01000002.1"/>
</dbReference>
<keyword evidence="1" id="KW-0732">Signal</keyword>
<dbReference type="InterPro" id="IPR039437">
    <property type="entry name" value="FrzH/put_lumazine-bd"/>
</dbReference>
<dbReference type="InterPro" id="IPR032710">
    <property type="entry name" value="NTF2-like_dom_sf"/>
</dbReference>